<sequence length="170" mass="20148">MRSSDKARFIIYQLWYPFVIMQVFLFCFADRRNVLLTDLNKKLNRSPELESSFLNRLTLWWFTPIPLLGSRKTLVISDLYQLNEGNAAAYLSSKWNNLWKSVEEDYHKRRRNYENAQRNVSQSKSKKKNGPKPPSIVWRLFLMFRFEVISAASVKILADVLQFASPFFLK</sequence>
<evidence type="ECO:0000256" key="2">
    <source>
        <dbReference type="SAM" id="Phobius"/>
    </source>
</evidence>
<gene>
    <name evidence="3" type="ORF">GPUH_LOCUS23644</name>
</gene>
<evidence type="ECO:0000313" key="5">
    <source>
        <dbReference type="WBParaSite" id="GPUH_0002367501-mRNA-1"/>
    </source>
</evidence>
<evidence type="ECO:0000313" key="4">
    <source>
        <dbReference type="Proteomes" id="UP000271098"/>
    </source>
</evidence>
<accession>A0A183ERQ4</accession>
<organism evidence="5">
    <name type="scientific">Gongylonema pulchrum</name>
    <dbReference type="NCBI Taxonomy" id="637853"/>
    <lineage>
        <taxon>Eukaryota</taxon>
        <taxon>Metazoa</taxon>
        <taxon>Ecdysozoa</taxon>
        <taxon>Nematoda</taxon>
        <taxon>Chromadorea</taxon>
        <taxon>Rhabditida</taxon>
        <taxon>Spirurina</taxon>
        <taxon>Spiruromorpha</taxon>
        <taxon>Spiruroidea</taxon>
        <taxon>Gongylonematidae</taxon>
        <taxon>Gongylonema</taxon>
    </lineage>
</organism>
<dbReference type="OrthoDB" id="5863696at2759"/>
<protein>
    <submittedName>
        <fullName evidence="5">ABC transmembrane type-1 domain-containing protein</fullName>
    </submittedName>
</protein>
<proteinExistence type="predicted"/>
<dbReference type="Proteomes" id="UP000271098">
    <property type="component" value="Unassembled WGS sequence"/>
</dbReference>
<dbReference type="AlphaFoldDB" id="A0A183ERQ4"/>
<reference evidence="3 4" key="2">
    <citation type="submission" date="2018-11" db="EMBL/GenBank/DDBJ databases">
        <authorList>
            <consortium name="Pathogen Informatics"/>
        </authorList>
    </citation>
    <scope>NUCLEOTIDE SEQUENCE [LARGE SCALE GENOMIC DNA]</scope>
</reference>
<keyword evidence="2" id="KW-0812">Transmembrane</keyword>
<name>A0A183ERQ4_9BILA</name>
<keyword evidence="2" id="KW-1133">Transmembrane helix</keyword>
<keyword evidence="4" id="KW-1185">Reference proteome</keyword>
<evidence type="ECO:0000313" key="3">
    <source>
        <dbReference type="EMBL" id="VDN41757.1"/>
    </source>
</evidence>
<dbReference type="EMBL" id="UYRT01098469">
    <property type="protein sequence ID" value="VDN41757.1"/>
    <property type="molecule type" value="Genomic_DNA"/>
</dbReference>
<dbReference type="WBParaSite" id="GPUH_0002367501-mRNA-1">
    <property type="protein sequence ID" value="GPUH_0002367501-mRNA-1"/>
    <property type="gene ID" value="GPUH_0002367501"/>
</dbReference>
<feature type="region of interest" description="Disordered" evidence="1">
    <location>
        <begin position="113"/>
        <end position="132"/>
    </location>
</feature>
<feature type="transmembrane region" description="Helical" evidence="2">
    <location>
        <begin position="12"/>
        <end position="29"/>
    </location>
</feature>
<evidence type="ECO:0000256" key="1">
    <source>
        <dbReference type="SAM" id="MobiDB-lite"/>
    </source>
</evidence>
<reference evidence="5" key="1">
    <citation type="submission" date="2016-06" db="UniProtKB">
        <authorList>
            <consortium name="WormBaseParasite"/>
        </authorList>
    </citation>
    <scope>IDENTIFICATION</scope>
</reference>
<keyword evidence="2" id="KW-0472">Membrane</keyword>